<evidence type="ECO:0000256" key="1">
    <source>
        <dbReference type="SAM" id="MobiDB-lite"/>
    </source>
</evidence>
<protein>
    <submittedName>
        <fullName evidence="2">Uncharacterized protein</fullName>
    </submittedName>
</protein>
<feature type="compositionally biased region" description="Polar residues" evidence="1">
    <location>
        <begin position="1"/>
        <end position="16"/>
    </location>
</feature>
<evidence type="ECO:0000313" key="3">
    <source>
        <dbReference type="Proteomes" id="UP000308652"/>
    </source>
</evidence>
<accession>A0A5C3LZP7</accession>
<sequence length="181" mass="20289">MHQTPPYNPTLTNPIQLPSHAPKSVLPIPTHPPHQCNQNYHQLHADTTQVVKWLCYNVLQAKQEGVIPDTTRTHPPVHSKLLPTRPPSLLTKDPISPSPAFLRTNPRKLSINAFSSSPSSSRYRSNAQHLLLTWLPAIISSSPLFRHLWGLTQANNIGSNEPDKVFCMCWVPLRKGRLGRG</sequence>
<name>A0A5C3LZP7_9AGAR</name>
<dbReference type="Proteomes" id="UP000308652">
    <property type="component" value="Unassembled WGS sequence"/>
</dbReference>
<feature type="region of interest" description="Disordered" evidence="1">
    <location>
        <begin position="1"/>
        <end position="31"/>
    </location>
</feature>
<organism evidence="2 3">
    <name type="scientific">Crucibulum laeve</name>
    <dbReference type="NCBI Taxonomy" id="68775"/>
    <lineage>
        <taxon>Eukaryota</taxon>
        <taxon>Fungi</taxon>
        <taxon>Dikarya</taxon>
        <taxon>Basidiomycota</taxon>
        <taxon>Agaricomycotina</taxon>
        <taxon>Agaricomycetes</taxon>
        <taxon>Agaricomycetidae</taxon>
        <taxon>Agaricales</taxon>
        <taxon>Agaricineae</taxon>
        <taxon>Nidulariaceae</taxon>
        <taxon>Crucibulum</taxon>
    </lineage>
</organism>
<gene>
    <name evidence="2" type="ORF">BDQ12DRAFT_727042</name>
</gene>
<dbReference type="EMBL" id="ML213634">
    <property type="protein sequence ID" value="TFK34261.1"/>
    <property type="molecule type" value="Genomic_DNA"/>
</dbReference>
<evidence type="ECO:0000313" key="2">
    <source>
        <dbReference type="EMBL" id="TFK34261.1"/>
    </source>
</evidence>
<feature type="region of interest" description="Disordered" evidence="1">
    <location>
        <begin position="69"/>
        <end position="93"/>
    </location>
</feature>
<proteinExistence type="predicted"/>
<keyword evidence="3" id="KW-1185">Reference proteome</keyword>
<dbReference type="AlphaFoldDB" id="A0A5C3LZP7"/>
<reference evidence="2 3" key="1">
    <citation type="journal article" date="2019" name="Nat. Ecol. Evol.">
        <title>Megaphylogeny resolves global patterns of mushroom evolution.</title>
        <authorList>
            <person name="Varga T."/>
            <person name="Krizsan K."/>
            <person name="Foldi C."/>
            <person name="Dima B."/>
            <person name="Sanchez-Garcia M."/>
            <person name="Sanchez-Ramirez S."/>
            <person name="Szollosi G.J."/>
            <person name="Szarkandi J.G."/>
            <person name="Papp V."/>
            <person name="Albert L."/>
            <person name="Andreopoulos W."/>
            <person name="Angelini C."/>
            <person name="Antonin V."/>
            <person name="Barry K.W."/>
            <person name="Bougher N.L."/>
            <person name="Buchanan P."/>
            <person name="Buyck B."/>
            <person name="Bense V."/>
            <person name="Catcheside P."/>
            <person name="Chovatia M."/>
            <person name="Cooper J."/>
            <person name="Damon W."/>
            <person name="Desjardin D."/>
            <person name="Finy P."/>
            <person name="Geml J."/>
            <person name="Haridas S."/>
            <person name="Hughes K."/>
            <person name="Justo A."/>
            <person name="Karasinski D."/>
            <person name="Kautmanova I."/>
            <person name="Kiss B."/>
            <person name="Kocsube S."/>
            <person name="Kotiranta H."/>
            <person name="LaButti K.M."/>
            <person name="Lechner B.E."/>
            <person name="Liimatainen K."/>
            <person name="Lipzen A."/>
            <person name="Lukacs Z."/>
            <person name="Mihaltcheva S."/>
            <person name="Morgado L.N."/>
            <person name="Niskanen T."/>
            <person name="Noordeloos M.E."/>
            <person name="Ohm R.A."/>
            <person name="Ortiz-Santana B."/>
            <person name="Ovrebo C."/>
            <person name="Racz N."/>
            <person name="Riley R."/>
            <person name="Savchenko A."/>
            <person name="Shiryaev A."/>
            <person name="Soop K."/>
            <person name="Spirin V."/>
            <person name="Szebenyi C."/>
            <person name="Tomsovsky M."/>
            <person name="Tulloss R.E."/>
            <person name="Uehling J."/>
            <person name="Grigoriev I.V."/>
            <person name="Vagvolgyi C."/>
            <person name="Papp T."/>
            <person name="Martin F.M."/>
            <person name="Miettinen O."/>
            <person name="Hibbett D.S."/>
            <person name="Nagy L.G."/>
        </authorList>
    </citation>
    <scope>NUCLEOTIDE SEQUENCE [LARGE SCALE GENOMIC DNA]</scope>
    <source>
        <strain evidence="2 3">CBS 166.37</strain>
    </source>
</reference>